<dbReference type="AlphaFoldDB" id="A0A150HCI5"/>
<keyword evidence="3" id="KW-0472">Membrane</keyword>
<proteinExistence type="predicted"/>
<name>A0A150HCI5_9MICO</name>
<dbReference type="EMBL" id="LRAD01000042">
    <property type="protein sequence ID" value="KXZ59857.1"/>
    <property type="molecule type" value="Genomic_DNA"/>
</dbReference>
<accession>A0A150HCI5</accession>
<dbReference type="Pfam" id="PF04536">
    <property type="entry name" value="TPM_phosphatase"/>
    <property type="match status" value="1"/>
</dbReference>
<feature type="transmembrane region" description="Helical" evidence="3">
    <location>
        <begin position="177"/>
        <end position="199"/>
    </location>
</feature>
<dbReference type="Gene3D" id="3.10.310.50">
    <property type="match status" value="1"/>
</dbReference>
<feature type="coiled-coil region" evidence="1">
    <location>
        <begin position="409"/>
        <end position="443"/>
    </location>
</feature>
<protein>
    <recommendedName>
        <fullName evidence="5">TPM domain-containing protein</fullName>
    </recommendedName>
</protein>
<reference evidence="6 7" key="1">
    <citation type="submission" date="2016-01" db="EMBL/GenBank/DDBJ databases">
        <title>Draft genome sequences of Microbacterium laevaniformans LCDC 91-0039 and the type strain of Microbacterium hominis LCDC 84-209.</title>
        <authorList>
            <person name="Bernier A.-M."/>
            <person name="Bernard K."/>
        </authorList>
    </citation>
    <scope>NUCLEOTIDE SEQUENCE [LARGE SCALE GENOMIC DNA]</scope>
    <source>
        <strain evidence="6 7">LCDC 91-0039</strain>
    </source>
</reference>
<feature type="coiled-coil region" evidence="1">
    <location>
        <begin position="266"/>
        <end position="342"/>
    </location>
</feature>
<dbReference type="PATRIC" id="fig|36807.3.peg.2130"/>
<feature type="chain" id="PRO_5038442342" description="TPM domain-containing protein" evidence="4">
    <location>
        <begin position="22"/>
        <end position="676"/>
    </location>
</feature>
<dbReference type="RefSeq" id="WP_061683341.1">
    <property type="nucleotide sequence ID" value="NZ_LRAD01000042.1"/>
</dbReference>
<gene>
    <name evidence="6" type="ORF">Mlaev_02101</name>
</gene>
<feature type="compositionally biased region" description="Gly residues" evidence="2">
    <location>
        <begin position="640"/>
        <end position="666"/>
    </location>
</feature>
<evidence type="ECO:0000313" key="6">
    <source>
        <dbReference type="EMBL" id="KXZ59857.1"/>
    </source>
</evidence>
<organism evidence="6 7">
    <name type="scientific">Microbacterium laevaniformans</name>
    <dbReference type="NCBI Taxonomy" id="36807"/>
    <lineage>
        <taxon>Bacteria</taxon>
        <taxon>Bacillati</taxon>
        <taxon>Actinomycetota</taxon>
        <taxon>Actinomycetes</taxon>
        <taxon>Micrococcales</taxon>
        <taxon>Microbacteriaceae</taxon>
        <taxon>Microbacterium</taxon>
    </lineage>
</organism>
<feature type="signal peptide" evidence="4">
    <location>
        <begin position="1"/>
        <end position="21"/>
    </location>
</feature>
<keyword evidence="1" id="KW-0175">Coiled coil</keyword>
<evidence type="ECO:0000259" key="5">
    <source>
        <dbReference type="Pfam" id="PF04536"/>
    </source>
</evidence>
<keyword evidence="3" id="KW-0812">Transmembrane</keyword>
<comment type="caution">
    <text evidence="6">The sequence shown here is derived from an EMBL/GenBank/DDBJ whole genome shotgun (WGS) entry which is preliminary data.</text>
</comment>
<evidence type="ECO:0000256" key="1">
    <source>
        <dbReference type="SAM" id="Coils"/>
    </source>
</evidence>
<feature type="domain" description="TPM" evidence="5">
    <location>
        <begin position="43"/>
        <end position="161"/>
    </location>
</feature>
<keyword evidence="7" id="KW-1185">Reference proteome</keyword>
<keyword evidence="4" id="KW-0732">Signal</keyword>
<sequence>MRARLWLALTAAAIVLGSATAIVLGGATAATATGPVALSSSRVVDQSGVLSGAQISEVDTRLRALTAKSGVDLWVAYVPQFTDPSAPEDWANQTAQNNGLGPHQYLLAISTDGRQYYLSGSSAGPVTGDELTTIERERVQPALSAGNWVGAATSAADGLADAIAGGTGGAGVDAAGIITPILLVIVVIALAGLIIWIVIRSRRRRSPASSFPGSPSPPPVSLEDLARRASSALVQTDDAVKTSEQELGFARAQFGDEASREFETALASAKAQLDEAFSLKQKLDDETPDSDDDTRAWNMRIIELCDAANAQLDEKAAAFEELRKLEQNAPDALARLREKKANVAGAHDAAVATLTGLTSAYDPLALTAIADNPEQASQRLAFADTLLDTAAAQIAAGNTAAAAVSIRAAEDAVTQAEVLQNAIARTRADLAQAETDAAALIADLETDIAAATALPDRDGRLAPMIAATRAQVEAARPLVSGPAKRPLFAREGLDRANAQIDAVLAGVRDEQERAARASAQLGGLIAQAQGEISAAEDFISSRRGAVGAEARTRLAEAGASLVQARQLQPNDPAQALAAAQRAHELATQAMQAAQSDVGVFQGGMFGGSGGSQRTGTGGDMMGAILGGIVINSLLNGGGGGRSRSGGGFGGHGGGGSISPGGFGGAGSRSRRGGGRF</sequence>
<dbReference type="Proteomes" id="UP000075357">
    <property type="component" value="Unassembled WGS sequence"/>
</dbReference>
<evidence type="ECO:0000256" key="2">
    <source>
        <dbReference type="SAM" id="MobiDB-lite"/>
    </source>
</evidence>
<evidence type="ECO:0000256" key="3">
    <source>
        <dbReference type="SAM" id="Phobius"/>
    </source>
</evidence>
<dbReference type="STRING" id="36807.Mlaev_02101"/>
<dbReference type="InterPro" id="IPR007621">
    <property type="entry name" value="TPM_dom"/>
</dbReference>
<evidence type="ECO:0000256" key="4">
    <source>
        <dbReference type="SAM" id="SignalP"/>
    </source>
</evidence>
<feature type="region of interest" description="Disordered" evidence="2">
    <location>
        <begin position="640"/>
        <end position="676"/>
    </location>
</feature>
<evidence type="ECO:0000313" key="7">
    <source>
        <dbReference type="Proteomes" id="UP000075357"/>
    </source>
</evidence>
<keyword evidence="3" id="KW-1133">Transmembrane helix</keyword>